<dbReference type="Gene3D" id="3.40.120.10">
    <property type="entry name" value="Alpha-D-Glucose-1,6-Bisphosphate, subunit A, domain 3"/>
    <property type="match status" value="3"/>
</dbReference>
<feature type="domain" description="Alpha-D-phosphohexomutase alpha/beta/alpha" evidence="8">
    <location>
        <begin position="45"/>
        <end position="184"/>
    </location>
</feature>
<dbReference type="InterPro" id="IPR005841">
    <property type="entry name" value="Alpha-D-phosphohexomutase_SF"/>
</dbReference>
<keyword evidence="12" id="KW-1185">Reference proteome</keyword>
<dbReference type="AlphaFoldDB" id="A0A1T4JV13"/>
<feature type="domain" description="Alpha-D-phosphohexomutase alpha/beta/alpha" evidence="10">
    <location>
        <begin position="327"/>
        <end position="452"/>
    </location>
</feature>
<keyword evidence="6" id="KW-0413">Isomerase</keyword>
<evidence type="ECO:0000313" key="12">
    <source>
        <dbReference type="Proteomes" id="UP000191153"/>
    </source>
</evidence>
<dbReference type="Pfam" id="PF02879">
    <property type="entry name" value="PGM_PMM_II"/>
    <property type="match status" value="1"/>
</dbReference>
<dbReference type="Proteomes" id="UP000191153">
    <property type="component" value="Unassembled WGS sequence"/>
</dbReference>
<dbReference type="PANTHER" id="PTHR45745">
    <property type="entry name" value="PHOSPHOMANNOMUTASE 45A"/>
    <property type="match status" value="1"/>
</dbReference>
<dbReference type="OrthoDB" id="9806956at2"/>
<dbReference type="GO" id="GO:0008973">
    <property type="term" value="F:phosphopentomutase activity"/>
    <property type="evidence" value="ECO:0007669"/>
    <property type="project" value="TreeGrafter"/>
</dbReference>
<dbReference type="Pfam" id="PF02878">
    <property type="entry name" value="PGM_PMM_I"/>
    <property type="match status" value="1"/>
</dbReference>
<dbReference type="GO" id="GO:0006166">
    <property type="term" value="P:purine ribonucleoside salvage"/>
    <property type="evidence" value="ECO:0007669"/>
    <property type="project" value="TreeGrafter"/>
</dbReference>
<dbReference type="InterPro" id="IPR016066">
    <property type="entry name" value="A-D-PHexomutase_CS"/>
</dbReference>
<dbReference type="CDD" id="cd05799">
    <property type="entry name" value="PGM2"/>
    <property type="match status" value="1"/>
</dbReference>
<evidence type="ECO:0000259" key="8">
    <source>
        <dbReference type="Pfam" id="PF02878"/>
    </source>
</evidence>
<dbReference type="PANTHER" id="PTHR45745:SF1">
    <property type="entry name" value="PHOSPHOGLUCOMUTASE 2B-RELATED"/>
    <property type="match status" value="1"/>
</dbReference>
<evidence type="ECO:0000256" key="5">
    <source>
        <dbReference type="ARBA" id="ARBA00022842"/>
    </source>
</evidence>
<dbReference type="SUPFAM" id="SSF55957">
    <property type="entry name" value="Phosphoglucomutase, C-terminal domain"/>
    <property type="match status" value="1"/>
</dbReference>
<keyword evidence="5 7" id="KW-0460">Magnesium</keyword>
<dbReference type="RefSeq" id="WP_078692642.1">
    <property type="nucleotide sequence ID" value="NZ_FUWX01000004.1"/>
</dbReference>
<dbReference type="InterPro" id="IPR005845">
    <property type="entry name" value="A-D-PHexomutase_a/b/a-II"/>
</dbReference>
<evidence type="ECO:0000256" key="4">
    <source>
        <dbReference type="ARBA" id="ARBA00022723"/>
    </source>
</evidence>
<evidence type="ECO:0000256" key="1">
    <source>
        <dbReference type="ARBA" id="ARBA00001946"/>
    </source>
</evidence>
<protein>
    <submittedName>
        <fullName evidence="11">Phosphoglucomutase</fullName>
    </submittedName>
</protein>
<gene>
    <name evidence="11" type="ORF">SAMN02745174_00090</name>
</gene>
<evidence type="ECO:0000256" key="3">
    <source>
        <dbReference type="ARBA" id="ARBA00022553"/>
    </source>
</evidence>
<dbReference type="InterPro" id="IPR005846">
    <property type="entry name" value="A-D-PHexomutase_a/b/a-III"/>
</dbReference>
<dbReference type="PROSITE" id="PS00710">
    <property type="entry name" value="PGM_PMM"/>
    <property type="match status" value="1"/>
</dbReference>
<keyword evidence="3" id="KW-0597">Phosphoprotein</keyword>
<evidence type="ECO:0000256" key="6">
    <source>
        <dbReference type="ARBA" id="ARBA00023235"/>
    </source>
</evidence>
<keyword evidence="4 7" id="KW-0479">Metal-binding</keyword>
<evidence type="ECO:0000256" key="2">
    <source>
        <dbReference type="ARBA" id="ARBA00010231"/>
    </source>
</evidence>
<dbReference type="STRING" id="180163.SAMN02745174_00090"/>
<dbReference type="EMBL" id="FUWX01000004">
    <property type="protein sequence ID" value="SJZ33907.1"/>
    <property type="molecule type" value="Genomic_DNA"/>
</dbReference>
<evidence type="ECO:0000259" key="10">
    <source>
        <dbReference type="Pfam" id="PF02880"/>
    </source>
</evidence>
<dbReference type="InterPro" id="IPR036900">
    <property type="entry name" value="A-D-PHexomutase_C_sf"/>
</dbReference>
<feature type="domain" description="Alpha-D-phosphohexomutase alpha/beta/alpha" evidence="9">
    <location>
        <begin position="213"/>
        <end position="318"/>
    </location>
</feature>
<evidence type="ECO:0000259" key="9">
    <source>
        <dbReference type="Pfam" id="PF02879"/>
    </source>
</evidence>
<reference evidence="11 12" key="1">
    <citation type="submission" date="2017-02" db="EMBL/GenBank/DDBJ databases">
        <authorList>
            <person name="Peterson S.W."/>
        </authorList>
    </citation>
    <scope>NUCLEOTIDE SEQUENCE [LARGE SCALE GENOMIC DNA]</scope>
    <source>
        <strain evidence="11 12">ATCC 700028</strain>
    </source>
</reference>
<dbReference type="Gene3D" id="3.30.310.50">
    <property type="entry name" value="Alpha-D-phosphohexomutase, C-terminal domain"/>
    <property type="match status" value="1"/>
</dbReference>
<dbReference type="GO" id="GO:0000287">
    <property type="term" value="F:magnesium ion binding"/>
    <property type="evidence" value="ECO:0007669"/>
    <property type="project" value="InterPro"/>
</dbReference>
<comment type="similarity">
    <text evidence="2 7">Belongs to the phosphohexose mutase family.</text>
</comment>
<dbReference type="InterPro" id="IPR016055">
    <property type="entry name" value="A-D-PHexomutase_a/b/a-I/II/III"/>
</dbReference>
<name>A0A1T4JV13_9FUSO</name>
<dbReference type="InterPro" id="IPR005844">
    <property type="entry name" value="A-D-PHexomutase_a/b/a-I"/>
</dbReference>
<evidence type="ECO:0000313" key="11">
    <source>
        <dbReference type="EMBL" id="SJZ33907.1"/>
    </source>
</evidence>
<organism evidence="11 12">
    <name type="scientific">Cetobacterium ceti</name>
    <dbReference type="NCBI Taxonomy" id="180163"/>
    <lineage>
        <taxon>Bacteria</taxon>
        <taxon>Fusobacteriati</taxon>
        <taxon>Fusobacteriota</taxon>
        <taxon>Fusobacteriia</taxon>
        <taxon>Fusobacteriales</taxon>
        <taxon>Fusobacteriaceae</taxon>
        <taxon>Cetobacterium</taxon>
    </lineage>
</organism>
<dbReference type="Pfam" id="PF02880">
    <property type="entry name" value="PGM_PMM_III"/>
    <property type="match status" value="1"/>
</dbReference>
<dbReference type="GO" id="GO:0005975">
    <property type="term" value="P:carbohydrate metabolic process"/>
    <property type="evidence" value="ECO:0007669"/>
    <property type="project" value="InterPro"/>
</dbReference>
<comment type="cofactor">
    <cofactor evidence="1">
        <name>Mg(2+)</name>
        <dbReference type="ChEBI" id="CHEBI:18420"/>
    </cofactor>
</comment>
<dbReference type="PRINTS" id="PR00509">
    <property type="entry name" value="PGMPMM"/>
</dbReference>
<dbReference type="SUPFAM" id="SSF53738">
    <property type="entry name" value="Phosphoglucomutase, first 3 domains"/>
    <property type="match status" value="3"/>
</dbReference>
<evidence type="ECO:0000256" key="7">
    <source>
        <dbReference type="RuleBase" id="RU004326"/>
    </source>
</evidence>
<accession>A0A1T4JV13</accession>
<proteinExistence type="inferred from homology"/>
<sequence length="577" mass="65043">MEKIVKEKYLEWLESDYIDEKDKEELKSIENNEKEIEDRFYTNLSFGTGGMRGVRGVGTNRINKYMIRKATQGLSNYIEKVSGEEGKKKGVAIAYDCRIGSVEFALNSALVLAGNGIKAYLFKSLRSTPELSFAVRELGTEAGIVVTASHNPQEYNGYKVYWKDGGQIIEPQASGIVNEVNKVENFNEIKFISEEEALEKGLLEYIDETLDTKYIEAVKEQIIRKDIPGKKDFKIVYSPLHGTGRRPVQRVLKEAGFESVYTVKAQEMPDGNFPTCSYANPEDPAVFKLGIELAEEVGAKICMANDPDADRIGIAIKNNEGTWIYPNGNQMGLLLMNYILENKKDIPTNGSVISTIVSTPMLDPIAKEKNIKVFRTLTGFKFIGEKIREFEEKKLDGTYLFGFEESYGYLIGTHARDKDAVVSTLIIAEMAAYYDSIGSSIDEELKKIYDKYGWYKEGIIAVTKKGKSGVEEIEKIMTSLKNHREKTLLGKNILRIKDFEQSLEKNILTGEESVINLPKSNVIQFILEDGTYITGRPSGTEPKIKYYFCIIGKNSEDAEKKLKNTMEKFENLVDSLV</sequence>